<dbReference type="InterPro" id="IPR038729">
    <property type="entry name" value="Rad50/SbcC_AAA"/>
</dbReference>
<evidence type="ECO:0000259" key="1">
    <source>
        <dbReference type="Pfam" id="PF13476"/>
    </source>
</evidence>
<comment type="caution">
    <text evidence="2">The sequence shown here is derived from an EMBL/GenBank/DDBJ whole genome shotgun (WGS) entry which is preliminary data.</text>
</comment>
<organism evidence="2 3">
    <name type="scientific">Acinetobacter ursingii</name>
    <dbReference type="NCBI Taxonomy" id="108980"/>
    <lineage>
        <taxon>Bacteria</taxon>
        <taxon>Pseudomonadati</taxon>
        <taxon>Pseudomonadota</taxon>
        <taxon>Gammaproteobacteria</taxon>
        <taxon>Moraxellales</taxon>
        <taxon>Moraxellaceae</taxon>
        <taxon>Acinetobacter</taxon>
    </lineage>
</organism>
<dbReference type="Gene3D" id="3.40.50.300">
    <property type="entry name" value="P-loop containing nucleotide triphosphate hydrolases"/>
    <property type="match status" value="1"/>
</dbReference>
<protein>
    <submittedName>
        <fullName evidence="2">ATP-binding protein</fullName>
    </submittedName>
</protein>
<gene>
    <name evidence="2" type="ORF">DHW29_06550</name>
</gene>
<dbReference type="GO" id="GO:0006302">
    <property type="term" value="P:double-strand break repair"/>
    <property type="evidence" value="ECO:0007669"/>
    <property type="project" value="InterPro"/>
</dbReference>
<keyword evidence="2" id="KW-0067">ATP-binding</keyword>
<dbReference type="Pfam" id="PF13476">
    <property type="entry name" value="AAA_23"/>
    <property type="match status" value="1"/>
</dbReference>
<dbReference type="Proteomes" id="UP000263596">
    <property type="component" value="Unassembled WGS sequence"/>
</dbReference>
<dbReference type="RefSeq" id="WP_049173940.1">
    <property type="nucleotide sequence ID" value="NZ_BKFK01000003.1"/>
</dbReference>
<sequence>MKLESIRLKHTGLFSNLQVQFLYPHKPITLILGEQVTGKTTLLKHIYQALSWFPARLKDSRTAGVVMLDQDILNSRIQSRIELSVKIPTEIGQLPEGSQSQESDASICTWKLYKTLNSQGIGISQAETQQLEELTALYQKAIKQDPLQGLPCIAYYPSDRFINEINLLSKNIPAVFQASSAYDVAAIPFTTFARFFEWFREISDIENAQSTQLLQHILGKFNAQSLQHLEQEIFQTHAQLNSPNLQALKSSLNTVFPDITDIYLQYQPKLQLMLNYQGQNLSYQQLSNSMKTWIALVGDIVRRLCLLNPLSLYPCLEGEGIVLIDQIDTQLDQTLCREILPRLHQAFPRLQLIVTGNREELLEHAFDYQCLRLSNKQISPLVLENTHDLYDHVYQNLFNHSSEPDLNDLSPILANEPDVDQLLELLAHLTDAQKQEILQYLQSDTKHLNESRLSEK</sequence>
<dbReference type="PANTHER" id="PTHR32182:SF23">
    <property type="entry name" value="ATP BINDING PROTEIN"/>
    <property type="match status" value="1"/>
</dbReference>
<dbReference type="PANTHER" id="PTHR32182">
    <property type="entry name" value="DNA REPLICATION AND REPAIR PROTEIN RECF"/>
    <property type="match status" value="1"/>
</dbReference>
<reference evidence="2 3" key="1">
    <citation type="journal article" date="2018" name="Nat. Biotechnol.">
        <title>A standardized bacterial taxonomy based on genome phylogeny substantially revises the tree of life.</title>
        <authorList>
            <person name="Parks D.H."/>
            <person name="Chuvochina M."/>
            <person name="Waite D.W."/>
            <person name="Rinke C."/>
            <person name="Skarshewski A."/>
            <person name="Chaumeil P.A."/>
            <person name="Hugenholtz P."/>
        </authorList>
    </citation>
    <scope>NUCLEOTIDE SEQUENCE [LARGE SCALE GENOMIC DNA]</scope>
    <source>
        <strain evidence="2">UBA9669</strain>
    </source>
</reference>
<dbReference type="GO" id="GO:0000731">
    <property type="term" value="P:DNA synthesis involved in DNA repair"/>
    <property type="evidence" value="ECO:0007669"/>
    <property type="project" value="TreeGrafter"/>
</dbReference>
<dbReference type="GO" id="GO:0005524">
    <property type="term" value="F:ATP binding"/>
    <property type="evidence" value="ECO:0007669"/>
    <property type="project" value="UniProtKB-KW"/>
</dbReference>
<proteinExistence type="predicted"/>
<name>A0A3D2SK92_9GAMM</name>
<dbReference type="GO" id="GO:0016887">
    <property type="term" value="F:ATP hydrolysis activity"/>
    <property type="evidence" value="ECO:0007669"/>
    <property type="project" value="InterPro"/>
</dbReference>
<evidence type="ECO:0000313" key="2">
    <source>
        <dbReference type="EMBL" id="HCK29869.1"/>
    </source>
</evidence>
<dbReference type="InterPro" id="IPR027417">
    <property type="entry name" value="P-loop_NTPase"/>
</dbReference>
<feature type="domain" description="Rad50/SbcC-type AAA" evidence="1">
    <location>
        <begin position="5"/>
        <end position="240"/>
    </location>
</feature>
<accession>A0A3D2SK92</accession>
<dbReference type="EMBL" id="DPVE01000117">
    <property type="protein sequence ID" value="HCK29869.1"/>
    <property type="molecule type" value="Genomic_DNA"/>
</dbReference>
<dbReference type="AlphaFoldDB" id="A0A3D2SK92"/>
<keyword evidence="2" id="KW-0547">Nucleotide-binding</keyword>
<evidence type="ECO:0000313" key="3">
    <source>
        <dbReference type="Proteomes" id="UP000263596"/>
    </source>
</evidence>
<dbReference type="SUPFAM" id="SSF52540">
    <property type="entry name" value="P-loop containing nucleoside triphosphate hydrolases"/>
    <property type="match status" value="1"/>
</dbReference>